<dbReference type="CDD" id="cd02525">
    <property type="entry name" value="Succinoglycan_BP_ExoA"/>
    <property type="match status" value="1"/>
</dbReference>
<evidence type="ECO:0000256" key="6">
    <source>
        <dbReference type="SAM" id="Phobius"/>
    </source>
</evidence>
<accession>A0A1I6DVL0</accession>
<keyword evidence="9" id="KW-1185">Reference proteome</keyword>
<dbReference type="AlphaFoldDB" id="A0A1I6DVL0"/>
<dbReference type="OrthoDB" id="8416156at2"/>
<feature type="domain" description="Glycosyltransferase 2-like" evidence="7">
    <location>
        <begin position="18"/>
        <end position="186"/>
    </location>
</feature>
<evidence type="ECO:0000313" key="9">
    <source>
        <dbReference type="Proteomes" id="UP000199302"/>
    </source>
</evidence>
<feature type="transmembrane region" description="Helical" evidence="6">
    <location>
        <begin position="307"/>
        <end position="327"/>
    </location>
</feature>
<protein>
    <submittedName>
        <fullName evidence="8">Succinoglycan biosynthesis protein ExoA</fullName>
    </submittedName>
</protein>
<dbReference type="GO" id="GO:0005886">
    <property type="term" value="C:plasma membrane"/>
    <property type="evidence" value="ECO:0007669"/>
    <property type="project" value="UniProtKB-SubCell"/>
</dbReference>
<dbReference type="Proteomes" id="UP000199302">
    <property type="component" value="Unassembled WGS sequence"/>
</dbReference>
<organism evidence="8 9">
    <name type="scientific">Poseidonocella sedimentorum</name>
    <dbReference type="NCBI Taxonomy" id="871652"/>
    <lineage>
        <taxon>Bacteria</taxon>
        <taxon>Pseudomonadati</taxon>
        <taxon>Pseudomonadota</taxon>
        <taxon>Alphaproteobacteria</taxon>
        <taxon>Rhodobacterales</taxon>
        <taxon>Roseobacteraceae</taxon>
        <taxon>Poseidonocella</taxon>
    </lineage>
</organism>
<evidence type="ECO:0000256" key="3">
    <source>
        <dbReference type="ARBA" id="ARBA00022676"/>
    </source>
</evidence>
<dbReference type="SUPFAM" id="SSF53448">
    <property type="entry name" value="Nucleotide-diphospho-sugar transferases"/>
    <property type="match status" value="1"/>
</dbReference>
<dbReference type="EMBL" id="FOYI01000005">
    <property type="protein sequence ID" value="SFR09534.1"/>
    <property type="molecule type" value="Genomic_DNA"/>
</dbReference>
<keyword evidence="3" id="KW-0328">Glycosyltransferase</keyword>
<proteinExistence type="predicted"/>
<keyword evidence="6" id="KW-1133">Transmembrane helix</keyword>
<keyword evidence="5 6" id="KW-0472">Membrane</keyword>
<reference evidence="8 9" key="1">
    <citation type="submission" date="2016-10" db="EMBL/GenBank/DDBJ databases">
        <authorList>
            <person name="de Groot N.N."/>
        </authorList>
    </citation>
    <scope>NUCLEOTIDE SEQUENCE [LARGE SCALE GENOMIC DNA]</scope>
    <source>
        <strain evidence="9">KMM 9023,NRIC 0796,JCM 17311,KCTC 23692</strain>
    </source>
</reference>
<evidence type="ECO:0000259" key="7">
    <source>
        <dbReference type="Pfam" id="PF00535"/>
    </source>
</evidence>
<dbReference type="PANTHER" id="PTHR43646">
    <property type="entry name" value="GLYCOSYLTRANSFERASE"/>
    <property type="match status" value="1"/>
</dbReference>
<dbReference type="PANTHER" id="PTHR43646:SF2">
    <property type="entry name" value="GLYCOSYLTRANSFERASE 2-LIKE DOMAIN-CONTAINING PROTEIN"/>
    <property type="match status" value="1"/>
</dbReference>
<dbReference type="InterPro" id="IPR001173">
    <property type="entry name" value="Glyco_trans_2-like"/>
</dbReference>
<keyword evidence="4" id="KW-0808">Transferase</keyword>
<evidence type="ECO:0000256" key="1">
    <source>
        <dbReference type="ARBA" id="ARBA00004236"/>
    </source>
</evidence>
<feature type="transmembrane region" description="Helical" evidence="6">
    <location>
        <begin position="282"/>
        <end position="300"/>
    </location>
</feature>
<dbReference type="Gene3D" id="3.90.550.10">
    <property type="entry name" value="Spore Coat Polysaccharide Biosynthesis Protein SpsA, Chain A"/>
    <property type="match status" value="1"/>
</dbReference>
<keyword evidence="6" id="KW-0812">Transmembrane</keyword>
<comment type="subcellular location">
    <subcellularLocation>
        <location evidence="1">Cell membrane</location>
    </subcellularLocation>
</comment>
<dbReference type="GO" id="GO:0016757">
    <property type="term" value="F:glycosyltransferase activity"/>
    <property type="evidence" value="ECO:0007669"/>
    <property type="project" value="UniProtKB-KW"/>
</dbReference>
<name>A0A1I6DVL0_9RHOB</name>
<dbReference type="Pfam" id="PF00535">
    <property type="entry name" value="Glycos_transf_2"/>
    <property type="match status" value="1"/>
</dbReference>
<dbReference type="STRING" id="871652.SAMN04515673_105253"/>
<evidence type="ECO:0000256" key="5">
    <source>
        <dbReference type="ARBA" id="ARBA00023136"/>
    </source>
</evidence>
<dbReference type="InterPro" id="IPR029044">
    <property type="entry name" value="Nucleotide-diphossugar_trans"/>
</dbReference>
<evidence type="ECO:0000256" key="2">
    <source>
        <dbReference type="ARBA" id="ARBA00022475"/>
    </source>
</evidence>
<sequence>MSLSPRPCALRPEGGVLLVIPTLNEARHIERCVRSLLTRPETGRDLRAVVVDGGSEDATRDIVMGLMAEFPALGWLDNPARLQSAGINLAVRRCARPQDEILIRCDAHSVYPEGYIGALIESMERSGASAVTVVMDAAGSNGFQRAAAWIAGTLLGNGGSAHRGSTVSRFVDHGHHAAMRLDAFRSVGGYDADFSHNEDAELDLRLTRAGHKIWLEAGLRITYIMRPDLAALARQYWRYGRGRARTLLKHRVRPRLRQIAPVLNALALVAALISALQVPQAALLLVAYGLLLLGASLVGMRRLRAPCGLWAGPAVAAMHMAWAGGFLRQILTGRAA</sequence>
<evidence type="ECO:0000313" key="8">
    <source>
        <dbReference type="EMBL" id="SFR09534.1"/>
    </source>
</evidence>
<keyword evidence="2" id="KW-1003">Cell membrane</keyword>
<evidence type="ECO:0000256" key="4">
    <source>
        <dbReference type="ARBA" id="ARBA00022679"/>
    </source>
</evidence>
<gene>
    <name evidence="8" type="ORF">SAMN04515673_105253</name>
</gene>